<dbReference type="SUPFAM" id="SSF52540">
    <property type="entry name" value="P-loop containing nucleoside triphosphate hydrolases"/>
    <property type="match status" value="1"/>
</dbReference>
<proteinExistence type="inferred from homology"/>
<evidence type="ECO:0000256" key="5">
    <source>
        <dbReference type="ARBA" id="ARBA00023054"/>
    </source>
</evidence>
<feature type="region of interest" description="Disordered" evidence="12">
    <location>
        <begin position="861"/>
        <end position="887"/>
    </location>
</feature>
<dbReference type="FunFam" id="3.40.850.10:FF:000026">
    <property type="entry name" value="Centromere-associated protein E"/>
    <property type="match status" value="1"/>
</dbReference>
<comment type="similarity">
    <text evidence="10">Belongs to the TRAFAC class myosin-kinesin ATPase superfamily. Kinesin family.</text>
</comment>
<feature type="coiled-coil region" evidence="11">
    <location>
        <begin position="709"/>
        <end position="736"/>
    </location>
</feature>
<evidence type="ECO:0000256" key="8">
    <source>
        <dbReference type="ARBA" id="ARBA00070169"/>
    </source>
</evidence>
<feature type="coiled-coil region" evidence="11">
    <location>
        <begin position="771"/>
        <end position="847"/>
    </location>
</feature>
<dbReference type="Gene3D" id="1.10.287.1490">
    <property type="match status" value="1"/>
</dbReference>
<feature type="coiled-coil region" evidence="11">
    <location>
        <begin position="1642"/>
        <end position="1732"/>
    </location>
</feature>
<feature type="coiled-coil region" evidence="11">
    <location>
        <begin position="2197"/>
        <end position="2308"/>
    </location>
</feature>
<dbReference type="PROSITE" id="PS50067">
    <property type="entry name" value="KINESIN_MOTOR_2"/>
    <property type="match status" value="1"/>
</dbReference>
<dbReference type="GO" id="GO:0005634">
    <property type="term" value="C:nucleus"/>
    <property type="evidence" value="ECO:0007669"/>
    <property type="project" value="Ensembl"/>
</dbReference>
<reference evidence="14" key="2">
    <citation type="submission" date="2025-09" db="UniProtKB">
        <authorList>
            <consortium name="Ensembl"/>
        </authorList>
    </citation>
    <scope>IDENTIFICATION</scope>
</reference>
<feature type="coiled-coil region" evidence="11">
    <location>
        <begin position="333"/>
        <end position="360"/>
    </location>
</feature>
<dbReference type="PRINTS" id="PR00380">
    <property type="entry name" value="KINESINHEAVY"/>
</dbReference>
<feature type="coiled-coil region" evidence="11">
    <location>
        <begin position="1032"/>
        <end position="1265"/>
    </location>
</feature>
<feature type="region of interest" description="Disordered" evidence="12">
    <location>
        <begin position="1372"/>
        <end position="1391"/>
    </location>
</feature>
<dbReference type="GO" id="GO:0007052">
    <property type="term" value="P:mitotic spindle organization"/>
    <property type="evidence" value="ECO:0007669"/>
    <property type="project" value="Ensembl"/>
</dbReference>
<evidence type="ECO:0000256" key="3">
    <source>
        <dbReference type="ARBA" id="ARBA00022741"/>
    </source>
</evidence>
<dbReference type="GO" id="GO:0043515">
    <property type="term" value="F:kinetochore binding"/>
    <property type="evidence" value="ECO:0007669"/>
    <property type="project" value="Ensembl"/>
</dbReference>
<dbReference type="GO" id="GO:0007079">
    <property type="term" value="P:mitotic chromosome movement towards spindle pole"/>
    <property type="evidence" value="ECO:0007669"/>
    <property type="project" value="Ensembl"/>
</dbReference>
<dbReference type="CDD" id="cd01374">
    <property type="entry name" value="KISc_CENP_E"/>
    <property type="match status" value="1"/>
</dbReference>
<dbReference type="GO" id="GO:0099607">
    <property type="term" value="P:lateral attachment of mitotic spindle microtubules to kinetochore"/>
    <property type="evidence" value="ECO:0007669"/>
    <property type="project" value="Ensembl"/>
</dbReference>
<dbReference type="Pfam" id="PF00225">
    <property type="entry name" value="Kinesin"/>
    <property type="match status" value="1"/>
</dbReference>
<dbReference type="GO" id="GO:0099606">
    <property type="term" value="P:microtubule plus-end directed mitotic chromosome migration"/>
    <property type="evidence" value="ECO:0007669"/>
    <property type="project" value="Ensembl"/>
</dbReference>
<dbReference type="Proteomes" id="UP000694425">
    <property type="component" value="Unplaced"/>
</dbReference>
<feature type="domain" description="Kinesin motor" evidence="13">
    <location>
        <begin position="6"/>
        <end position="324"/>
    </location>
</feature>
<feature type="compositionally biased region" description="Polar residues" evidence="12">
    <location>
        <begin position="871"/>
        <end position="880"/>
    </location>
</feature>
<dbReference type="PANTHER" id="PTHR47968">
    <property type="entry name" value="CENTROMERE PROTEIN E"/>
    <property type="match status" value="1"/>
</dbReference>
<evidence type="ECO:0000256" key="4">
    <source>
        <dbReference type="ARBA" id="ARBA00022840"/>
    </source>
</evidence>
<dbReference type="InterPro" id="IPR001752">
    <property type="entry name" value="Kinesin_motor_dom"/>
</dbReference>
<dbReference type="GO" id="GO:0008017">
    <property type="term" value="F:microtubule binding"/>
    <property type="evidence" value="ECO:0007669"/>
    <property type="project" value="Ensembl"/>
</dbReference>
<evidence type="ECO:0000313" key="14">
    <source>
        <dbReference type="Ensembl" id="ENSNVIP00000007101.1"/>
    </source>
</evidence>
<keyword evidence="15" id="KW-1185">Reference proteome</keyword>
<evidence type="ECO:0000256" key="10">
    <source>
        <dbReference type="PROSITE-ProRule" id="PRU00283"/>
    </source>
</evidence>
<name>A0A8C7AE49_NEOVI</name>
<evidence type="ECO:0000313" key="15">
    <source>
        <dbReference type="Proteomes" id="UP000694425"/>
    </source>
</evidence>
<dbReference type="GO" id="GO:0003777">
    <property type="term" value="F:microtubule motor activity"/>
    <property type="evidence" value="ECO:0007669"/>
    <property type="project" value="Ensembl"/>
</dbReference>
<dbReference type="GeneTree" id="ENSGT00940000160597"/>
<keyword evidence="3 10" id="KW-0547">Nucleotide-binding</keyword>
<evidence type="ECO:0000256" key="11">
    <source>
        <dbReference type="SAM" id="Coils"/>
    </source>
</evidence>
<accession>A0A8C7AE49</accession>
<keyword evidence="5 11" id="KW-0175">Coiled coil</keyword>
<keyword evidence="2" id="KW-0963">Cytoplasm</keyword>
<dbReference type="GO" id="GO:0005524">
    <property type="term" value="F:ATP binding"/>
    <property type="evidence" value="ECO:0007669"/>
    <property type="project" value="UniProtKB-UniRule"/>
</dbReference>
<dbReference type="InterPro" id="IPR027417">
    <property type="entry name" value="P-loop_NTPase"/>
</dbReference>
<feature type="coiled-coil region" evidence="11">
    <location>
        <begin position="1801"/>
        <end position="1929"/>
    </location>
</feature>
<organism evidence="14 15">
    <name type="scientific">Neovison vison</name>
    <name type="common">American mink</name>
    <name type="synonym">Mustela vison</name>
    <dbReference type="NCBI Taxonomy" id="452646"/>
    <lineage>
        <taxon>Eukaryota</taxon>
        <taxon>Metazoa</taxon>
        <taxon>Chordata</taxon>
        <taxon>Craniata</taxon>
        <taxon>Vertebrata</taxon>
        <taxon>Euteleostomi</taxon>
        <taxon>Mammalia</taxon>
        <taxon>Eutheria</taxon>
        <taxon>Laurasiatheria</taxon>
        <taxon>Carnivora</taxon>
        <taxon>Caniformia</taxon>
        <taxon>Musteloidea</taxon>
        <taxon>Mustelidae</taxon>
        <taxon>Mustelinae</taxon>
        <taxon>Neogale</taxon>
    </lineage>
</organism>
<dbReference type="GO" id="GO:0030496">
    <property type="term" value="C:midbody"/>
    <property type="evidence" value="ECO:0007669"/>
    <property type="project" value="Ensembl"/>
</dbReference>
<dbReference type="InterPro" id="IPR036961">
    <property type="entry name" value="Kinesin_motor_dom_sf"/>
</dbReference>
<comment type="subcellular location">
    <subcellularLocation>
        <location evidence="1">Cytoplasm</location>
        <location evidence="1">Cytoskeleton</location>
    </subcellularLocation>
</comment>
<dbReference type="GO" id="GO:0005828">
    <property type="term" value="C:kinetochore microtubule"/>
    <property type="evidence" value="ECO:0007669"/>
    <property type="project" value="Ensembl"/>
</dbReference>
<feature type="region of interest" description="Disordered" evidence="12">
    <location>
        <begin position="2425"/>
        <end position="2476"/>
    </location>
</feature>
<dbReference type="GO" id="GO:0030071">
    <property type="term" value="P:regulation of mitotic metaphase/anaphase transition"/>
    <property type="evidence" value="ECO:0007669"/>
    <property type="project" value="Ensembl"/>
</dbReference>
<dbReference type="FunFam" id="1.10.287.1490:FF:000006">
    <property type="entry name" value="Centromere protein E"/>
    <property type="match status" value="1"/>
</dbReference>
<dbReference type="GO" id="GO:0045171">
    <property type="term" value="C:intercellular bridge"/>
    <property type="evidence" value="ECO:0007669"/>
    <property type="project" value="Ensembl"/>
</dbReference>
<dbReference type="GO" id="GO:1990023">
    <property type="term" value="C:mitotic spindle midzone"/>
    <property type="evidence" value="ECO:0007669"/>
    <property type="project" value="Ensembl"/>
</dbReference>
<dbReference type="Ensembl" id="ENSNVIT00000008319.1">
    <property type="protein sequence ID" value="ENSNVIP00000007101.1"/>
    <property type="gene ID" value="ENSNVIG00000005466.1"/>
</dbReference>
<reference evidence="14" key="1">
    <citation type="submission" date="2025-08" db="UniProtKB">
        <authorList>
            <consortium name="Ensembl"/>
        </authorList>
    </citation>
    <scope>IDENTIFICATION</scope>
</reference>
<feature type="region of interest" description="Disordered" evidence="12">
    <location>
        <begin position="2493"/>
        <end position="2531"/>
    </location>
</feature>
<dbReference type="GO" id="GO:0000776">
    <property type="term" value="C:kinetochore"/>
    <property type="evidence" value="ECO:0007669"/>
    <property type="project" value="Ensembl"/>
</dbReference>
<dbReference type="Gene3D" id="3.40.850.10">
    <property type="entry name" value="Kinesin motor domain"/>
    <property type="match status" value="1"/>
</dbReference>
<evidence type="ECO:0000256" key="6">
    <source>
        <dbReference type="ARBA" id="ARBA00023175"/>
    </source>
</evidence>
<evidence type="ECO:0000256" key="2">
    <source>
        <dbReference type="ARBA" id="ARBA00022490"/>
    </source>
</evidence>
<evidence type="ECO:0000256" key="1">
    <source>
        <dbReference type="ARBA" id="ARBA00004245"/>
    </source>
</evidence>
<evidence type="ECO:0000256" key="12">
    <source>
        <dbReference type="SAM" id="MobiDB-lite"/>
    </source>
</evidence>
<dbReference type="InterPro" id="IPR027640">
    <property type="entry name" value="Kinesin-like_fam"/>
</dbReference>
<keyword evidence="6 10" id="KW-0505">Motor protein</keyword>
<feature type="compositionally biased region" description="Basic and acidic residues" evidence="12">
    <location>
        <begin position="2456"/>
        <end position="2470"/>
    </location>
</feature>
<feature type="coiled-coil region" evidence="11">
    <location>
        <begin position="1425"/>
        <end position="1608"/>
    </location>
</feature>
<evidence type="ECO:0000256" key="7">
    <source>
        <dbReference type="ARBA" id="ARBA00023212"/>
    </source>
</evidence>
<evidence type="ECO:0000256" key="9">
    <source>
        <dbReference type="ARBA" id="ARBA00081766"/>
    </source>
</evidence>
<sequence>MAEEGAVAVCVRVRPLNNREEALGGDTQVYWKTDNNAIYQVDGSKSFNFDRVFHSNETTKNVYEEIAVPIIDSAIQGYNGTIFAYGQTASGKTYTMMGSEDYLGVIPRAIHDIFQKIKKFPDREFLLRVSYMEIYNETITDLLCDTQKMKPLIIREDFNRNVYVADLTEEVVYTSEMALKWITKGEKNRHYGITKMNQRSSRSHTIFRMILESREKGEPSNCDGSVKVSHLVNFRFHICLINAGVRLKEGCNINRSLFILGQVIKKLSDGQVGGFINYRDSKLTRILQNSLGGNAKTRIICTITPVSFDETLSTLQFASTAKYMKNTPYVNEVSSDEALLKRYRKEIMDLKKQLEEVSLETRAQAMEKDQLAQLLEEKDLLQKVQIEKIQNLTRMLVTSSSLTSQQELKAKRKRRVTWCLGKINKMKDSNYINEFNMSTNVTKTRKAAINVVGEIDESFCSESDIFSNTFDTLNETEWNPATKLLSQENLESELNSLRANYDNLVLDYEQLRRENEEMELKLKEKNDLDEFEALERKAEKDQEMQLIHEISNLKNLVKHAEVYNQDLENELSSKVELLREKEDQIKKLQKYIDSQKSEDMKMDLSYSSEITEDLRQMKQTLLDAETVALDAKKESAFLRSENLELKEKMKELTSTYKQMENDIQLYQSQLEAKKKMQVDLEKELQSSFNEITKLTSLVDGKVPKDLLCNMELERKITDLQKELNKQVEENEVLHKEVNLLSALKSLPSEVEMLRKEMHDKSEELCIITSERDKLFSEVVQKESRIQDLLEEIGKTKNDIATTQLNYKNTDQEFQDFKNHHIEFEQKYKMVLEENARMNQEIGNLSKQTQKLGLSLDALNTELSPKSEELQPKTTESQKSSNEVEELKEQLENRDLRLQTMEKEKTMIAEQLQQTLAEVRTLTQEKEDLKQLQESLHIERDQLKSDIQDTVNMNIDTQEQLRNALESLKQHQETINTLKMKISEETSRSLHTEENLGETKDEFQEKMVDTNKKQNLKAKNTQALIVNVEDNELTEQQRKMFSLIQEKNELQQMLESITAEKEQLQTDLRENIEMTIENQEELRILRDELKKQQELVVQEKNHTIKKEEEISRTCEKLVEVEEKLKEKSQQLQEKQVQLLSVQEEMNEMQEKMNEMENLKNELRNQELTLGCIEMERLELAQKLHENYEEMKSITKERNDLKELQESFEIEREKLKGYIREIEATGLETKEELKIAHVHLKEQQETIDELRKNISEKAAQIINIQKRLEKSNTELQEKIPVLPEEQELLCNVKEASSTQGTMDEVELLEKQCKTKESVTPACTEIERIELTEKLPESHEETKSLTEEKDYLQTIKEAVRVGQDQRQEDIRETLAKIQDPQDKQDQSFNVKEKDEEAEEILSELELPQEQPEAREAALPRAGMESLSLEMAEGLREVLQSETHQLKENMRDMTAMHLETEEELKVARCHLKEQEETIDKLRMNLSERETELSSLRKELETTNNELQKKIQELHEKQEQFISTKEITEMQEKMSELEQLKEQLKVKDSSLQSIESERLKLTEKLQESQDKIKIIIKERDELKRVQEILQMERDQLKENIKEAVAEIPELQEKEHQLLMMKAVSETQEKICDVEYFKNKFEAQKSILENTEMENVRLTQRLHENLEEMRSVIKERDDLRNIEETLKVERDQLEENLRETVIRELEKQEELRIAYMLVKEHQETIDKLKGLVSEKTDEVSNMQVDLENSNAVLKFELAFLISKGLFSIFFQYLSISLFYDYLKIQELQEKEHQLLKIQQLKANEHQLFKLKEDVSESQKKMSEMERLKKQFKTQSLTLDKIEMENLNLAQKLHENLEEMKSVMKERDNLKLERDQLQANLQETISRDLETQQKLKIAHMHLKEHQQTIDKFRESVSEKTTQISNIQKDLNKSKDELQKKFCIQELQKKELQFLKMKEDVNKTHKIINKLEHLKQQFEAQNLSMQRVEMDNLYLTKKLHKSLEEIRILAKERDELRKIKESLKMERDQFREILRGMIARVKVETQKEVMKKLQYVLSHVTKIKEEQHESINNFEVVLIDEVEKQNEWLIKIQHLQQDYSTPTRGLTDLKLSQKMDLHIEEILKDLSENDFHCIKTEFQQVLSNRKEMTQFLEEWLNTHFDIEKLKNGIQKENEKICQVNNFYNNKIIAIMNESTEFEERNAAIAREWEHDLKSVKEKNEQLFKNYQTLKMSLPSGILVHSATEDNKNLHVIARATHAEKIQELETSLREAKESAKYKESKIIKMQKELEMTNDIIAKLQAQVNESNKCLEKTKEMIQVLQDKVALGAKPYKEEIEDLKTKLVKIDLEKMKNAKEFEKEITSTKATVEYQKEVIRVLRENLRRNQQAQDTSRIVQTYSLSLSLSLSFFLLCSSNNHHLSNEVKTWKARSLKRETQREVSCENSPQSPKVTRTPTKKRPHTPSQCKERNLQDPVPRESPKSWFFDSRSKSFPTAHPVRYFDNSGLGLCPEEQTAGAESVGPQPAPWHTSSGKDAPECRTQ</sequence>
<dbReference type="SMART" id="SM00129">
    <property type="entry name" value="KISc"/>
    <property type="match status" value="1"/>
</dbReference>
<keyword evidence="7" id="KW-0206">Cytoskeleton</keyword>
<feature type="binding site" evidence="10">
    <location>
        <begin position="86"/>
        <end position="93"/>
    </location>
    <ligand>
        <name>ATP</name>
        <dbReference type="ChEBI" id="CHEBI:30616"/>
    </ligand>
</feature>
<protein>
    <recommendedName>
        <fullName evidence="8">Centromere-associated protein E</fullName>
    </recommendedName>
    <alternativeName>
        <fullName evidence="9">Centromere protein E</fullName>
    </alternativeName>
</protein>
<feature type="coiled-coil region" evidence="11">
    <location>
        <begin position="487"/>
        <end position="683"/>
    </location>
</feature>
<feature type="coiled-coil region" evidence="11">
    <location>
        <begin position="1963"/>
        <end position="2025"/>
    </location>
</feature>
<keyword evidence="4 10" id="KW-0067">ATP-binding</keyword>
<dbReference type="GO" id="GO:0051382">
    <property type="term" value="P:kinetochore assembly"/>
    <property type="evidence" value="ECO:0007669"/>
    <property type="project" value="Ensembl"/>
</dbReference>
<dbReference type="PANTHER" id="PTHR47968:SF75">
    <property type="entry name" value="CENTROMERE-ASSOCIATED PROTEIN E"/>
    <property type="match status" value="1"/>
</dbReference>
<evidence type="ECO:0000259" key="13">
    <source>
        <dbReference type="PROSITE" id="PS50067"/>
    </source>
</evidence>